<dbReference type="GO" id="GO:0005436">
    <property type="term" value="F:sodium:phosphate symporter activity"/>
    <property type="evidence" value="ECO:0007669"/>
    <property type="project" value="InterPro"/>
</dbReference>
<accession>U1FLK4</accession>
<sequence length="580" mass="63539">MFPRQTLARSIADLYFLEKNAYSVYDISVNGIRAFAQLMGSLGFLLYGMKLMSGGIQKSAGEKLQSVLGFMTGNRFVALLTGMIVTMIIQSSGATTVMIVSFVNAGLITLTQSVGVIFGANIGTTITAWIVALFGFNFNIAAFAIPIFGFGFLLTALKKLRTQNIGEAIMGFALLFVGLSMLSGTITVRDAGLLSFPTKFQNSGILSIALAAIAGVVLTAILHSSSALTAIILTMAYNHLLTWETSCAMVIGSNVGSTIDSILAAIGTKVNARRACFVHIMFNIAGAVLSFIFFHPLLAFVDYIVPGPVESDITYHIAMMHTAFNVITALIFLPFIKYIAAGTEKIIKPKASDALSDYRLEPLSAHTKGSALAGIIRVEKEIADMTDIVSDMFDRIQSGIKNRSQSFIDEHVAPLVQAENYVDQMHVRLSHYIVQCEHLPVSENQLNNLSIMLQIVDELESMTDDCLSIAMLLQKSIVKKMSFLQEDLDDLIPYVELAREFLQFIHINANKHLNAEKLAFAKEIEDQIDSFRRALKKKAQKRLENGADVASELLYIDLVRHIEKFGDRAFSISALLAQTV</sequence>
<evidence type="ECO:0000256" key="4">
    <source>
        <dbReference type="ARBA" id="ARBA00022989"/>
    </source>
</evidence>
<keyword evidence="5 6" id="KW-0472">Membrane</keyword>
<evidence type="ECO:0000256" key="5">
    <source>
        <dbReference type="ARBA" id="ARBA00023136"/>
    </source>
</evidence>
<evidence type="ECO:0000259" key="7">
    <source>
        <dbReference type="Pfam" id="PF01895"/>
    </source>
</evidence>
<evidence type="ECO:0000256" key="2">
    <source>
        <dbReference type="ARBA" id="ARBA00022475"/>
    </source>
</evidence>
<dbReference type="AlphaFoldDB" id="U1FLK4"/>
<dbReference type="InterPro" id="IPR003841">
    <property type="entry name" value="Na/Pi_transpt"/>
</dbReference>
<dbReference type="PATRIC" id="fig|1125725.3.peg.1663"/>
<gene>
    <name evidence="8" type="ORF">HMPREF1325_2490</name>
</gene>
<keyword evidence="2" id="KW-1003">Cell membrane</keyword>
<evidence type="ECO:0000313" key="9">
    <source>
        <dbReference type="Proteomes" id="UP000016412"/>
    </source>
</evidence>
<feature type="transmembrane region" description="Helical" evidence="6">
    <location>
        <begin position="140"/>
        <end position="157"/>
    </location>
</feature>
<dbReference type="SUPFAM" id="SSF109755">
    <property type="entry name" value="PhoU-like"/>
    <property type="match status" value="1"/>
</dbReference>
<feature type="transmembrane region" description="Helical" evidence="6">
    <location>
        <begin position="313"/>
        <end position="340"/>
    </location>
</feature>
<dbReference type="OrthoDB" id="9763003at2"/>
<dbReference type="PANTHER" id="PTHR10010:SF46">
    <property type="entry name" value="SODIUM-DEPENDENT PHOSPHATE TRANSPORT PROTEIN 2B"/>
    <property type="match status" value="1"/>
</dbReference>
<feature type="transmembrane region" description="Helical" evidence="6">
    <location>
        <begin position="276"/>
        <end position="301"/>
    </location>
</feature>
<dbReference type="Proteomes" id="UP000016412">
    <property type="component" value="Unassembled WGS sequence"/>
</dbReference>
<evidence type="ECO:0000256" key="6">
    <source>
        <dbReference type="SAM" id="Phobius"/>
    </source>
</evidence>
<dbReference type="GO" id="GO:0044341">
    <property type="term" value="P:sodium-dependent phosphate transport"/>
    <property type="evidence" value="ECO:0007669"/>
    <property type="project" value="InterPro"/>
</dbReference>
<feature type="domain" description="PhoU" evidence="7">
    <location>
        <begin position="382"/>
        <end position="471"/>
    </location>
</feature>
<reference evidence="8 9" key="1">
    <citation type="submission" date="2013-08" db="EMBL/GenBank/DDBJ databases">
        <authorList>
            <person name="Durkin A.S."/>
            <person name="Haft D.R."/>
            <person name="McCorrison J."/>
            <person name="Torralba M."/>
            <person name="Gillis M."/>
            <person name="Haft D.H."/>
            <person name="Methe B."/>
            <person name="Sutton G."/>
            <person name="Nelson K.E."/>
        </authorList>
    </citation>
    <scope>NUCLEOTIDE SEQUENCE [LARGE SCALE GENOMIC DNA]</scope>
    <source>
        <strain evidence="8 9">VPI DR56BR1116</strain>
    </source>
</reference>
<feature type="transmembrane region" description="Helical" evidence="6">
    <location>
        <begin position="35"/>
        <end position="56"/>
    </location>
</feature>
<feature type="transmembrane region" description="Helical" evidence="6">
    <location>
        <begin position="76"/>
        <end position="102"/>
    </location>
</feature>
<dbReference type="InterPro" id="IPR026022">
    <property type="entry name" value="PhoU_dom"/>
</dbReference>
<keyword evidence="4 6" id="KW-1133">Transmembrane helix</keyword>
<dbReference type="InterPro" id="IPR038078">
    <property type="entry name" value="PhoU-like_sf"/>
</dbReference>
<organism evidence="8 9">
    <name type="scientific">Treponema socranskii subsp. socranskii VPI DR56BR1116 = ATCC 35536</name>
    <dbReference type="NCBI Taxonomy" id="1125725"/>
    <lineage>
        <taxon>Bacteria</taxon>
        <taxon>Pseudomonadati</taxon>
        <taxon>Spirochaetota</taxon>
        <taxon>Spirochaetia</taxon>
        <taxon>Spirochaetales</taxon>
        <taxon>Treponemataceae</taxon>
        <taxon>Treponema</taxon>
    </lineage>
</organism>
<feature type="transmembrane region" description="Helical" evidence="6">
    <location>
        <begin position="169"/>
        <end position="188"/>
    </location>
</feature>
<evidence type="ECO:0000313" key="8">
    <source>
        <dbReference type="EMBL" id="ERF60301.1"/>
    </source>
</evidence>
<dbReference type="PANTHER" id="PTHR10010">
    <property type="entry name" value="SOLUTE CARRIER FAMILY 34 SODIUM PHOSPHATE , MEMBER 2-RELATED"/>
    <property type="match status" value="1"/>
</dbReference>
<dbReference type="Pfam" id="PF02690">
    <property type="entry name" value="Na_Pi_cotrans"/>
    <property type="match status" value="2"/>
</dbReference>
<dbReference type="NCBIfam" id="TIGR00704">
    <property type="entry name" value="NaPi_cotrn_rel"/>
    <property type="match status" value="1"/>
</dbReference>
<dbReference type="eggNOG" id="COG1283">
    <property type="taxonomic scope" value="Bacteria"/>
</dbReference>
<dbReference type="NCBIfam" id="NF037997">
    <property type="entry name" value="Na_Pi_symport"/>
    <property type="match status" value="1"/>
</dbReference>
<protein>
    <submittedName>
        <fullName evidence="8">Na/Pi-cotransporter II-like protein</fullName>
    </submittedName>
</protein>
<dbReference type="InterPro" id="IPR004633">
    <property type="entry name" value="NaPi_cotrn-rel/YqeW-like"/>
</dbReference>
<evidence type="ECO:0000256" key="1">
    <source>
        <dbReference type="ARBA" id="ARBA00004651"/>
    </source>
</evidence>
<feature type="transmembrane region" description="Helical" evidence="6">
    <location>
        <begin position="114"/>
        <end position="134"/>
    </location>
</feature>
<dbReference type="GO" id="GO:0005886">
    <property type="term" value="C:plasma membrane"/>
    <property type="evidence" value="ECO:0007669"/>
    <property type="project" value="UniProtKB-SubCell"/>
</dbReference>
<feature type="transmembrane region" description="Helical" evidence="6">
    <location>
        <begin position="208"/>
        <end position="233"/>
    </location>
</feature>
<name>U1FLK4_TRESO</name>
<dbReference type="Gene3D" id="1.20.58.220">
    <property type="entry name" value="Phosphate transport system protein phou homolog 2, domain 2"/>
    <property type="match status" value="1"/>
</dbReference>
<comment type="caution">
    <text evidence="8">The sequence shown here is derived from an EMBL/GenBank/DDBJ whole genome shotgun (WGS) entry which is preliminary data.</text>
</comment>
<dbReference type="Pfam" id="PF01895">
    <property type="entry name" value="PhoU"/>
    <property type="match status" value="1"/>
</dbReference>
<dbReference type="EMBL" id="AUZJ01000043">
    <property type="protein sequence ID" value="ERF60301.1"/>
    <property type="molecule type" value="Genomic_DNA"/>
</dbReference>
<keyword evidence="3 6" id="KW-0812">Transmembrane</keyword>
<comment type="subcellular location">
    <subcellularLocation>
        <location evidence="1">Cell membrane</location>
        <topology evidence="1">Multi-pass membrane protein</topology>
    </subcellularLocation>
</comment>
<evidence type="ECO:0000256" key="3">
    <source>
        <dbReference type="ARBA" id="ARBA00022692"/>
    </source>
</evidence>
<proteinExistence type="predicted"/>
<dbReference type="STRING" id="1125725.HMPREF1325_2490"/>